<dbReference type="CDD" id="cd10227">
    <property type="entry name" value="ASKHA_NBD_ParM-like"/>
    <property type="match status" value="1"/>
</dbReference>
<dbReference type="EMBL" id="KT070867">
    <property type="protein sequence ID" value="AKQ08565.1"/>
    <property type="molecule type" value="Genomic_DNA"/>
</dbReference>
<dbReference type="InterPro" id="IPR043129">
    <property type="entry name" value="ATPase_NBD"/>
</dbReference>
<accession>A0A218KCC7</accession>
<sequence>MAKKQCGVISIDDGGHSTCVVTKDTALQFPSVKGLYGTRTLTETSEPFDFVVEYKEKKYVMGTLAKYDCKYPLQMHTKSKCNDFFDLSILVSIHQYGYANNLLITSVPIAYHNDTEKMGRVNRLVGEHTIKVNGVEKTFTIQDTKVAPETAVAFWLYEPNGKSRFVDLGSRTIGYATTLLDDGNVRFIDSESGTIKGKGLEALDEDYDQQSLADLICGKLASTWNENDRIHLLGGGAEDVQLVEAIQGYFPNAIVMEEPQMVNAKAMYQLGMVTYDMV</sequence>
<protein>
    <recommendedName>
        <fullName evidence="1">Actin-like protein N-terminal domain-containing protein</fullName>
    </recommendedName>
</protein>
<name>A0A218KCC7_9CAUD</name>
<organism evidence="2 3">
    <name type="scientific">Bacillus phage PBC2</name>
    <dbReference type="NCBI Taxonomy" id="1675029"/>
    <lineage>
        <taxon>Viruses</taxon>
        <taxon>Duplodnaviria</taxon>
        <taxon>Heunggongvirae</taxon>
        <taxon>Uroviricota</taxon>
        <taxon>Caudoviricetes</taxon>
        <taxon>Andregratiavirinae</taxon>
        <taxon>Haetaevirus</taxon>
        <taxon>Haetaevirus PBC2</taxon>
    </lineage>
</organism>
<dbReference type="Proteomes" id="UP000223102">
    <property type="component" value="Segment"/>
</dbReference>
<dbReference type="Pfam" id="PF17989">
    <property type="entry name" value="ALP_N"/>
    <property type="match status" value="1"/>
</dbReference>
<dbReference type="InterPro" id="IPR040607">
    <property type="entry name" value="ALP_N"/>
</dbReference>
<proteinExistence type="predicted"/>
<dbReference type="SUPFAM" id="SSF53067">
    <property type="entry name" value="Actin-like ATPase domain"/>
    <property type="match status" value="1"/>
</dbReference>
<dbReference type="Gene3D" id="3.30.420.40">
    <property type="match status" value="1"/>
</dbReference>
<evidence type="ECO:0000313" key="3">
    <source>
        <dbReference type="Proteomes" id="UP000223102"/>
    </source>
</evidence>
<evidence type="ECO:0000313" key="2">
    <source>
        <dbReference type="EMBL" id="AKQ08565.1"/>
    </source>
</evidence>
<keyword evidence="3" id="KW-1185">Reference proteome</keyword>
<gene>
    <name evidence="2" type="ORF">PBC2_250</name>
</gene>
<feature type="domain" description="Actin-like protein N-terminal" evidence="1">
    <location>
        <begin position="11"/>
        <end position="149"/>
    </location>
</feature>
<evidence type="ECO:0000259" key="1">
    <source>
        <dbReference type="Pfam" id="PF17989"/>
    </source>
</evidence>
<reference evidence="2 3" key="1">
    <citation type="submission" date="2015-06" db="EMBL/GenBank/DDBJ databases">
        <title>Complete genome sequence of Bacillus cereus phage PBC2.</title>
        <authorList>
            <person name="Kong M."/>
            <person name="Ryu S."/>
        </authorList>
    </citation>
    <scope>NUCLEOTIDE SEQUENCE [LARGE SCALE GENOMIC DNA]</scope>
</reference>